<sequence length="263" mass="29186">MNRIDRKFNHLKEKNEKAFIAFITAGDPDAETTVDLVLAMEKAGADIIELGIPYSDPVADGVVIQESSIRALNRGIKIKDIMNVVKEIRKQSSIPLLYLVYYNCIFRYGIEKFLQECKQSGIDGLIIPDLPIEEKGEIAELAYKNGIDIIPMVAPTSEERVKKILQYGEGFVYCVSTEGVTGTRNEIATNLETYMNLINQYSKIPKALGFGVSDCAMAKEFSKYGDGVIVGSAIIKKIASSNSKEEVIEKVSNFVKELKEAIK</sequence>
<comment type="subunit">
    <text evidence="3 9">Tetramer of two alpha and two beta chains.</text>
</comment>
<dbReference type="PANTHER" id="PTHR43406:SF1">
    <property type="entry name" value="TRYPTOPHAN SYNTHASE ALPHA CHAIN, CHLOROPLASTIC"/>
    <property type="match status" value="1"/>
</dbReference>
<dbReference type="InterPro" id="IPR013785">
    <property type="entry name" value="Aldolase_TIM"/>
</dbReference>
<evidence type="ECO:0000256" key="10">
    <source>
        <dbReference type="RuleBase" id="RU003662"/>
    </source>
</evidence>
<evidence type="ECO:0000256" key="2">
    <source>
        <dbReference type="ARBA" id="ARBA00004733"/>
    </source>
</evidence>
<evidence type="ECO:0000256" key="9">
    <source>
        <dbReference type="HAMAP-Rule" id="MF_00131"/>
    </source>
</evidence>
<dbReference type="PANTHER" id="PTHR43406">
    <property type="entry name" value="TRYPTOPHAN SYNTHASE, ALPHA CHAIN"/>
    <property type="match status" value="1"/>
</dbReference>
<dbReference type="GO" id="GO:0004834">
    <property type="term" value="F:tryptophan synthase activity"/>
    <property type="evidence" value="ECO:0007669"/>
    <property type="project" value="UniProtKB-UniRule"/>
</dbReference>
<dbReference type="EC" id="4.2.1.20" evidence="9"/>
<proteinExistence type="inferred from homology"/>
<evidence type="ECO:0000256" key="4">
    <source>
        <dbReference type="ARBA" id="ARBA00022605"/>
    </source>
</evidence>
<dbReference type="NCBIfam" id="TIGR00262">
    <property type="entry name" value="trpA"/>
    <property type="match status" value="1"/>
</dbReference>
<comment type="function">
    <text evidence="1 9">The alpha subunit is responsible for the aldol cleavage of indoleglycerol phosphate to indole and glyceraldehyde 3-phosphate.</text>
</comment>
<comment type="catalytic activity">
    <reaction evidence="8 9">
        <text>(1S,2R)-1-C-(indol-3-yl)glycerol 3-phosphate + L-serine = D-glyceraldehyde 3-phosphate + L-tryptophan + H2O</text>
        <dbReference type="Rhea" id="RHEA:10532"/>
        <dbReference type="ChEBI" id="CHEBI:15377"/>
        <dbReference type="ChEBI" id="CHEBI:33384"/>
        <dbReference type="ChEBI" id="CHEBI:57912"/>
        <dbReference type="ChEBI" id="CHEBI:58866"/>
        <dbReference type="ChEBI" id="CHEBI:59776"/>
        <dbReference type="EC" id="4.2.1.20"/>
    </reaction>
</comment>
<dbReference type="InterPro" id="IPR018204">
    <property type="entry name" value="Trp_synthase_alpha_AS"/>
</dbReference>
<evidence type="ECO:0000256" key="6">
    <source>
        <dbReference type="ARBA" id="ARBA00023141"/>
    </source>
</evidence>
<protein>
    <recommendedName>
        <fullName evidence="9">Tryptophan synthase alpha chain</fullName>
        <ecNumber evidence="9">4.2.1.20</ecNumber>
    </recommendedName>
</protein>
<dbReference type="HAMAP" id="MF_00131">
    <property type="entry name" value="Trp_synth_alpha"/>
    <property type="match status" value="1"/>
</dbReference>
<dbReference type="AlphaFoldDB" id="A0A1T4NXI7"/>
<evidence type="ECO:0000256" key="7">
    <source>
        <dbReference type="ARBA" id="ARBA00023239"/>
    </source>
</evidence>
<evidence type="ECO:0000313" key="11">
    <source>
        <dbReference type="EMBL" id="SJZ84004.1"/>
    </source>
</evidence>
<dbReference type="OrthoDB" id="9804578at2"/>
<dbReference type="UniPathway" id="UPA00035">
    <property type="reaction ID" value="UER00044"/>
</dbReference>
<dbReference type="FunFam" id="3.20.20.70:FF:000037">
    <property type="entry name" value="Tryptophan synthase alpha chain"/>
    <property type="match status" value="1"/>
</dbReference>
<keyword evidence="5 9" id="KW-0822">Tryptophan biosynthesis</keyword>
<keyword evidence="6 9" id="KW-0057">Aromatic amino acid biosynthesis</keyword>
<dbReference type="EMBL" id="FUWV01000013">
    <property type="protein sequence ID" value="SJZ84004.1"/>
    <property type="molecule type" value="Genomic_DNA"/>
</dbReference>
<evidence type="ECO:0000313" key="12">
    <source>
        <dbReference type="Proteomes" id="UP000196365"/>
    </source>
</evidence>
<dbReference type="CDD" id="cd04724">
    <property type="entry name" value="Tryptophan_synthase_alpha"/>
    <property type="match status" value="1"/>
</dbReference>
<dbReference type="Pfam" id="PF00290">
    <property type="entry name" value="Trp_syntA"/>
    <property type="match status" value="1"/>
</dbReference>
<keyword evidence="4 9" id="KW-0028">Amino-acid biosynthesis</keyword>
<evidence type="ECO:0000256" key="8">
    <source>
        <dbReference type="ARBA" id="ARBA00049047"/>
    </source>
</evidence>
<dbReference type="InterPro" id="IPR002028">
    <property type="entry name" value="Trp_synthase_suA"/>
</dbReference>
<reference evidence="11 12" key="1">
    <citation type="submission" date="2017-02" db="EMBL/GenBank/DDBJ databases">
        <authorList>
            <person name="Peterson S.W."/>
        </authorList>
    </citation>
    <scope>NUCLEOTIDE SEQUENCE [LARGE SCALE GENOMIC DNA]</scope>
    <source>
        <strain evidence="11 12">DSM 15102</strain>
    </source>
</reference>
<evidence type="ECO:0000256" key="5">
    <source>
        <dbReference type="ARBA" id="ARBA00022822"/>
    </source>
</evidence>
<dbReference type="InterPro" id="IPR011060">
    <property type="entry name" value="RibuloseP-bd_barrel"/>
</dbReference>
<keyword evidence="12" id="KW-1185">Reference proteome</keyword>
<evidence type="ECO:0000256" key="3">
    <source>
        <dbReference type="ARBA" id="ARBA00011270"/>
    </source>
</evidence>
<comment type="similarity">
    <text evidence="9 10">Belongs to the TrpA family.</text>
</comment>
<comment type="pathway">
    <text evidence="2 9">Amino-acid biosynthesis; L-tryptophan biosynthesis; L-tryptophan from chorismate: step 5/5.</text>
</comment>
<dbReference type="PROSITE" id="PS00167">
    <property type="entry name" value="TRP_SYNTHASE_ALPHA"/>
    <property type="match status" value="1"/>
</dbReference>
<dbReference type="SUPFAM" id="SSF51366">
    <property type="entry name" value="Ribulose-phoshate binding barrel"/>
    <property type="match status" value="1"/>
</dbReference>
<feature type="active site" description="Proton acceptor" evidence="9">
    <location>
        <position position="49"/>
    </location>
</feature>
<feature type="active site" description="Proton acceptor" evidence="9">
    <location>
        <position position="60"/>
    </location>
</feature>
<dbReference type="Proteomes" id="UP000196365">
    <property type="component" value="Unassembled WGS sequence"/>
</dbReference>
<gene>
    <name evidence="9" type="primary">trpA</name>
    <name evidence="11" type="ORF">SAMN02745973_01852</name>
</gene>
<organism evidence="11 12">
    <name type="scientific">Garciella nitratireducens DSM 15102</name>
    <dbReference type="NCBI Taxonomy" id="1121911"/>
    <lineage>
        <taxon>Bacteria</taxon>
        <taxon>Bacillati</taxon>
        <taxon>Bacillota</taxon>
        <taxon>Clostridia</taxon>
        <taxon>Eubacteriales</taxon>
        <taxon>Eubacteriaceae</taxon>
        <taxon>Garciella</taxon>
    </lineage>
</organism>
<evidence type="ECO:0000256" key="1">
    <source>
        <dbReference type="ARBA" id="ARBA00003365"/>
    </source>
</evidence>
<name>A0A1T4NXI7_9FIRM</name>
<dbReference type="GO" id="GO:0005829">
    <property type="term" value="C:cytosol"/>
    <property type="evidence" value="ECO:0007669"/>
    <property type="project" value="TreeGrafter"/>
</dbReference>
<accession>A0A1T4NXI7</accession>
<dbReference type="RefSeq" id="WP_087679224.1">
    <property type="nucleotide sequence ID" value="NZ_FUWV01000013.1"/>
</dbReference>
<keyword evidence="7 9" id="KW-0456">Lyase</keyword>
<dbReference type="Gene3D" id="3.20.20.70">
    <property type="entry name" value="Aldolase class I"/>
    <property type="match status" value="1"/>
</dbReference>